<dbReference type="EMBL" id="JBHSWT010000630">
    <property type="protein sequence ID" value="MFC6772085.1"/>
    <property type="molecule type" value="Genomic_DNA"/>
</dbReference>
<organism evidence="1 2">
    <name type="scientific">Halorubrum pallidum</name>
    <dbReference type="NCBI Taxonomy" id="1526114"/>
    <lineage>
        <taxon>Archaea</taxon>
        <taxon>Methanobacteriati</taxon>
        <taxon>Methanobacteriota</taxon>
        <taxon>Stenosarchaea group</taxon>
        <taxon>Halobacteria</taxon>
        <taxon>Halobacteriales</taxon>
        <taxon>Haloferacaceae</taxon>
        <taxon>Halorubrum</taxon>
    </lineage>
</organism>
<name>A0ABD5T5Z4_9EURY</name>
<keyword evidence="2" id="KW-1185">Reference proteome</keyword>
<accession>A0ABD5T5Z4</accession>
<evidence type="ECO:0000313" key="2">
    <source>
        <dbReference type="Proteomes" id="UP001596274"/>
    </source>
</evidence>
<gene>
    <name evidence="1" type="ORF">ACFQDD_11265</name>
</gene>
<sequence>GDPSASVPVATVEGYLARDTEYPDATARWLLSRAREWADLDGYQSLRVPDSTFANVEAVNPTVPEGVGFEADHAPTAAHRAVF</sequence>
<feature type="non-terminal residue" evidence="1">
    <location>
        <position position="1"/>
    </location>
</feature>
<dbReference type="AlphaFoldDB" id="A0ABD5T5Z4"/>
<comment type="caution">
    <text evidence="1">The sequence shown here is derived from an EMBL/GenBank/DDBJ whole genome shotgun (WGS) entry which is preliminary data.</text>
</comment>
<evidence type="ECO:0000313" key="1">
    <source>
        <dbReference type="EMBL" id="MFC6772085.1"/>
    </source>
</evidence>
<protein>
    <submittedName>
        <fullName evidence="1">Uncharacterized protein</fullName>
    </submittedName>
</protein>
<proteinExistence type="predicted"/>
<reference evidence="1 2" key="1">
    <citation type="journal article" date="2019" name="Int. J. Syst. Evol. Microbiol.">
        <title>The Global Catalogue of Microorganisms (GCM) 10K type strain sequencing project: providing services to taxonomists for standard genome sequencing and annotation.</title>
        <authorList>
            <consortium name="The Broad Institute Genomics Platform"/>
            <consortium name="The Broad Institute Genome Sequencing Center for Infectious Disease"/>
            <person name="Wu L."/>
            <person name="Ma J."/>
        </authorList>
    </citation>
    <scope>NUCLEOTIDE SEQUENCE [LARGE SCALE GENOMIC DNA]</scope>
    <source>
        <strain evidence="1 2">PJ61</strain>
    </source>
</reference>
<dbReference type="Proteomes" id="UP001596274">
    <property type="component" value="Unassembled WGS sequence"/>
</dbReference>